<dbReference type="InterPro" id="IPR029052">
    <property type="entry name" value="Metallo-depent_PP-like"/>
</dbReference>
<dbReference type="EMBL" id="CASHTH010000339">
    <property type="protein sequence ID" value="CAI7997972.1"/>
    <property type="molecule type" value="Genomic_DNA"/>
</dbReference>
<dbReference type="PANTHER" id="PTHR36492:SF2">
    <property type="entry name" value="[ACYL-CARRIER-PROTEIN] PHOSPHODIESTERASE PPTH"/>
    <property type="match status" value="1"/>
</dbReference>
<dbReference type="Pfam" id="PF00149">
    <property type="entry name" value="Metallophos"/>
    <property type="match status" value="1"/>
</dbReference>
<evidence type="ECO:0000313" key="3">
    <source>
        <dbReference type="Proteomes" id="UP001174909"/>
    </source>
</evidence>
<gene>
    <name evidence="2" type="ORF">GBAR_LOCUS2294</name>
</gene>
<dbReference type="AlphaFoldDB" id="A0AA35QZJ0"/>
<dbReference type="SUPFAM" id="SSF56300">
    <property type="entry name" value="Metallo-dependent phosphatases"/>
    <property type="match status" value="1"/>
</dbReference>
<reference evidence="2" key="1">
    <citation type="submission" date="2023-03" db="EMBL/GenBank/DDBJ databases">
        <authorList>
            <person name="Steffen K."/>
            <person name="Cardenas P."/>
        </authorList>
    </citation>
    <scope>NUCLEOTIDE SEQUENCE</scope>
</reference>
<dbReference type="Proteomes" id="UP001174909">
    <property type="component" value="Unassembled WGS sequence"/>
</dbReference>
<dbReference type="Gene3D" id="3.60.21.10">
    <property type="match status" value="1"/>
</dbReference>
<sequence>MHLGYRVNREALETWRARPDDWLILAGDVGETERHLELGLGAAVERFAKVFWTPGNHELWSRRDDAVRGVARYEAAVEVCRRFGVVTPEDPYTLWPREPRRLIAPLFVLYDYSFRPHTIDERDAVAWAGAEGVRSADEQYLAPDPFTTRTAWCHARVEQTERRLAAARHPLILVNHFPLRHDLVRVPRIPRFSIWCGTRRTEQWHTRFGAQVVVTGHLHVRTTDWIDGVRFEEVSLGYPKHWRRERGIDGYLREILPGPPASHRTHGPVFHR</sequence>
<dbReference type="PANTHER" id="PTHR36492">
    <property type="match status" value="1"/>
</dbReference>
<feature type="domain" description="Calcineurin-like phosphoesterase" evidence="1">
    <location>
        <begin position="10"/>
        <end position="220"/>
    </location>
</feature>
<evidence type="ECO:0000313" key="2">
    <source>
        <dbReference type="EMBL" id="CAI7997972.1"/>
    </source>
</evidence>
<proteinExistence type="predicted"/>
<keyword evidence="3" id="KW-1185">Reference proteome</keyword>
<comment type="caution">
    <text evidence="2">The sequence shown here is derived from an EMBL/GenBank/DDBJ whole genome shotgun (WGS) entry which is preliminary data.</text>
</comment>
<protein>
    <submittedName>
        <fullName evidence="2">[Acyl-carrier-protein] phosphodiesterase PptH</fullName>
    </submittedName>
</protein>
<name>A0AA35QZJ0_GEOBA</name>
<dbReference type="InterPro" id="IPR052963">
    <property type="entry name" value="Pantetheine_PDE"/>
</dbReference>
<organism evidence="2 3">
    <name type="scientific">Geodia barretti</name>
    <name type="common">Barrett's horny sponge</name>
    <dbReference type="NCBI Taxonomy" id="519541"/>
    <lineage>
        <taxon>Eukaryota</taxon>
        <taxon>Metazoa</taxon>
        <taxon>Porifera</taxon>
        <taxon>Demospongiae</taxon>
        <taxon>Heteroscleromorpha</taxon>
        <taxon>Tetractinellida</taxon>
        <taxon>Astrophorina</taxon>
        <taxon>Geodiidae</taxon>
        <taxon>Geodia</taxon>
    </lineage>
</organism>
<accession>A0AA35QZJ0</accession>
<dbReference type="GO" id="GO:0016787">
    <property type="term" value="F:hydrolase activity"/>
    <property type="evidence" value="ECO:0007669"/>
    <property type="project" value="InterPro"/>
</dbReference>
<dbReference type="InterPro" id="IPR004843">
    <property type="entry name" value="Calcineurin-like_PHP"/>
</dbReference>
<evidence type="ECO:0000259" key="1">
    <source>
        <dbReference type="Pfam" id="PF00149"/>
    </source>
</evidence>